<accession>A0AAE3P523</accession>
<protein>
    <submittedName>
        <fullName evidence="1">Uncharacterized protein</fullName>
    </submittedName>
</protein>
<proteinExistence type="predicted"/>
<sequence length="49" mass="5668">MRAELSEDYLVEQLMIFPSSPTLQKFHTLVEPLLKNHPQPETDCGLKKN</sequence>
<evidence type="ECO:0000313" key="1">
    <source>
        <dbReference type="EMBL" id="MDF2953810.1"/>
    </source>
</evidence>
<gene>
    <name evidence="1" type="ORF">OD816_001055</name>
</gene>
<evidence type="ECO:0000313" key="2">
    <source>
        <dbReference type="Proteomes" id="UP001144110"/>
    </source>
</evidence>
<reference evidence="1" key="1">
    <citation type="submission" date="2022-11" db="EMBL/GenBank/DDBJ databases">
        <title>Candidatus Alkanophaga archaea from heated hydrothermal vent sediment oxidize petroleum alkanes.</title>
        <authorList>
            <person name="Zehnle H."/>
            <person name="Laso-Perez R."/>
            <person name="Lipp J."/>
            <person name="Teske A."/>
            <person name="Wegener G."/>
        </authorList>
    </citation>
    <scope>NUCLEOTIDE SEQUENCE</scope>
    <source>
        <strain evidence="1">MCA70</strain>
    </source>
</reference>
<organism evidence="1 2">
    <name type="scientific">Candidatus Thermodesulfobacterium syntrophicum</name>
    <dbReference type="NCBI Taxonomy" id="3060442"/>
    <lineage>
        <taxon>Bacteria</taxon>
        <taxon>Pseudomonadati</taxon>
        <taxon>Thermodesulfobacteriota</taxon>
        <taxon>Thermodesulfobacteria</taxon>
        <taxon>Thermodesulfobacteriales</taxon>
        <taxon>Thermodesulfobacteriaceae</taxon>
        <taxon>Thermodesulfobacterium</taxon>
    </lineage>
</organism>
<dbReference type="AlphaFoldDB" id="A0AAE3P523"/>
<dbReference type="Proteomes" id="UP001144110">
    <property type="component" value="Unassembled WGS sequence"/>
</dbReference>
<name>A0AAE3P523_9BACT</name>
<dbReference type="EMBL" id="JAPHEG010000004">
    <property type="protein sequence ID" value="MDF2953810.1"/>
    <property type="molecule type" value="Genomic_DNA"/>
</dbReference>
<comment type="caution">
    <text evidence="1">The sequence shown here is derived from an EMBL/GenBank/DDBJ whole genome shotgun (WGS) entry which is preliminary data.</text>
</comment>